<sequence length="386" mass="44084">MRRAMMDMVATRKTNLLWFSKLPFIISITLFMTSLMFWNCQDAASPSFSSYHKDYVHEFRPKIVAIFEPRISGALTDRVLRKLPFNHSIRVEAQGFSGGVWILWDDSVVVEVLHIANKFINDRFRLEDELVWSQFTAVYANLKKGIRENLWETLLTLCPNDASPWIIGGDFNSIASKEERRGPIIKHVTTSGAISMTKYTKRFLLAMIMPILQPRDSWMRPALGYVKLNSDGSRQVSNDHATCGGVLRDANRQWIMGYTKYIGVCSAIESEFWGVYVGLLEAWSLGYRKVEVDVDCADVIMHIKRQDKEQPRLSILVHILSMIERTWMVSFQQVSSRANQIADGLTKLANHDSLEVSRFENPPSSIATLFLHDEWEGGPQANGRVS</sequence>
<proteinExistence type="predicted"/>
<keyword evidence="1" id="KW-0472">Membrane</keyword>
<dbReference type="InterPro" id="IPR036691">
    <property type="entry name" value="Endo/exonu/phosph_ase_sf"/>
</dbReference>
<dbReference type="CDD" id="cd06222">
    <property type="entry name" value="RNase_H_like"/>
    <property type="match status" value="1"/>
</dbReference>
<keyword evidence="1" id="KW-0812">Transmembrane</keyword>
<dbReference type="Gene3D" id="3.30.420.10">
    <property type="entry name" value="Ribonuclease H-like superfamily/Ribonuclease H"/>
    <property type="match status" value="1"/>
</dbReference>
<evidence type="ECO:0000256" key="1">
    <source>
        <dbReference type="SAM" id="Phobius"/>
    </source>
</evidence>
<organism evidence="3 4">
    <name type="scientific">Hibiscus sabdariffa</name>
    <name type="common">roselle</name>
    <dbReference type="NCBI Taxonomy" id="183260"/>
    <lineage>
        <taxon>Eukaryota</taxon>
        <taxon>Viridiplantae</taxon>
        <taxon>Streptophyta</taxon>
        <taxon>Embryophyta</taxon>
        <taxon>Tracheophyta</taxon>
        <taxon>Spermatophyta</taxon>
        <taxon>Magnoliopsida</taxon>
        <taxon>eudicotyledons</taxon>
        <taxon>Gunneridae</taxon>
        <taxon>Pentapetalae</taxon>
        <taxon>rosids</taxon>
        <taxon>malvids</taxon>
        <taxon>Malvales</taxon>
        <taxon>Malvaceae</taxon>
        <taxon>Malvoideae</taxon>
        <taxon>Hibiscus</taxon>
    </lineage>
</organism>
<evidence type="ECO:0000313" key="4">
    <source>
        <dbReference type="Proteomes" id="UP001396334"/>
    </source>
</evidence>
<dbReference type="InterPro" id="IPR002156">
    <property type="entry name" value="RNaseH_domain"/>
</dbReference>
<evidence type="ECO:0000259" key="2">
    <source>
        <dbReference type="Pfam" id="PF13456"/>
    </source>
</evidence>
<dbReference type="SUPFAM" id="SSF56219">
    <property type="entry name" value="DNase I-like"/>
    <property type="match status" value="1"/>
</dbReference>
<evidence type="ECO:0000313" key="3">
    <source>
        <dbReference type="EMBL" id="KAK8998643.1"/>
    </source>
</evidence>
<dbReference type="PANTHER" id="PTHR47723:SF19">
    <property type="entry name" value="POLYNUCLEOTIDYL TRANSFERASE, RIBONUCLEASE H-LIKE SUPERFAMILY PROTEIN"/>
    <property type="match status" value="1"/>
</dbReference>
<dbReference type="InterPro" id="IPR053151">
    <property type="entry name" value="RNase_H-like"/>
</dbReference>
<feature type="transmembrane region" description="Helical" evidence="1">
    <location>
        <begin position="16"/>
        <end position="38"/>
    </location>
</feature>
<keyword evidence="4" id="KW-1185">Reference proteome</keyword>
<name>A0ABR2QD85_9ROSI</name>
<dbReference type="InterPro" id="IPR012337">
    <property type="entry name" value="RNaseH-like_sf"/>
</dbReference>
<keyword evidence="1" id="KW-1133">Transmembrane helix</keyword>
<dbReference type="Proteomes" id="UP001396334">
    <property type="component" value="Unassembled WGS sequence"/>
</dbReference>
<dbReference type="EMBL" id="JBBPBN010000041">
    <property type="protein sequence ID" value="KAK8998643.1"/>
    <property type="molecule type" value="Genomic_DNA"/>
</dbReference>
<dbReference type="PANTHER" id="PTHR47723">
    <property type="entry name" value="OS05G0353850 PROTEIN"/>
    <property type="match status" value="1"/>
</dbReference>
<reference evidence="3 4" key="1">
    <citation type="journal article" date="2024" name="G3 (Bethesda)">
        <title>Genome assembly of Hibiscus sabdariffa L. provides insights into metabolisms of medicinal natural products.</title>
        <authorList>
            <person name="Kim T."/>
        </authorList>
    </citation>
    <scope>NUCLEOTIDE SEQUENCE [LARGE SCALE GENOMIC DNA]</scope>
    <source>
        <strain evidence="3">TK-2024</strain>
        <tissue evidence="3">Old leaves</tissue>
    </source>
</reference>
<comment type="caution">
    <text evidence="3">The sequence shown here is derived from an EMBL/GenBank/DDBJ whole genome shotgun (WGS) entry which is preliminary data.</text>
</comment>
<dbReference type="SUPFAM" id="SSF53098">
    <property type="entry name" value="Ribonuclease H-like"/>
    <property type="match status" value="1"/>
</dbReference>
<dbReference type="Gene3D" id="3.60.10.10">
    <property type="entry name" value="Endonuclease/exonuclease/phosphatase"/>
    <property type="match status" value="1"/>
</dbReference>
<gene>
    <name evidence="3" type="ORF">V6N11_084030</name>
</gene>
<feature type="domain" description="RNase H type-1" evidence="2">
    <location>
        <begin position="229"/>
        <end position="348"/>
    </location>
</feature>
<dbReference type="InterPro" id="IPR036397">
    <property type="entry name" value="RNaseH_sf"/>
</dbReference>
<protein>
    <recommendedName>
        <fullName evidence="2">RNase H type-1 domain-containing protein</fullName>
    </recommendedName>
</protein>
<dbReference type="InterPro" id="IPR044730">
    <property type="entry name" value="RNase_H-like_dom_plant"/>
</dbReference>
<accession>A0ABR2QD85</accession>
<dbReference type="Pfam" id="PF13456">
    <property type="entry name" value="RVT_3"/>
    <property type="match status" value="1"/>
</dbReference>